<name>A0AAD9ZB34_9LECA</name>
<organism evidence="2 3">
    <name type="scientific">Lepraria neglecta</name>
    <dbReference type="NCBI Taxonomy" id="209136"/>
    <lineage>
        <taxon>Eukaryota</taxon>
        <taxon>Fungi</taxon>
        <taxon>Dikarya</taxon>
        <taxon>Ascomycota</taxon>
        <taxon>Pezizomycotina</taxon>
        <taxon>Lecanoromycetes</taxon>
        <taxon>OSLEUM clade</taxon>
        <taxon>Lecanoromycetidae</taxon>
        <taxon>Lecanorales</taxon>
        <taxon>Lecanorineae</taxon>
        <taxon>Stereocaulaceae</taxon>
        <taxon>Lepraria</taxon>
    </lineage>
</organism>
<keyword evidence="1" id="KW-0812">Transmembrane</keyword>
<evidence type="ECO:0000313" key="3">
    <source>
        <dbReference type="Proteomes" id="UP001276659"/>
    </source>
</evidence>
<reference evidence="2" key="1">
    <citation type="submission" date="2022-11" db="EMBL/GenBank/DDBJ databases">
        <title>Chromosomal genome sequence assembly and mating type (MAT) locus characterization of the leprose asexual lichenized fungus Lepraria neglecta (Nyl.) Erichsen.</title>
        <authorList>
            <person name="Allen J.L."/>
            <person name="Pfeffer B."/>
        </authorList>
    </citation>
    <scope>NUCLEOTIDE SEQUENCE</scope>
    <source>
        <strain evidence="2">Allen 5258</strain>
    </source>
</reference>
<comment type="caution">
    <text evidence="2">The sequence shown here is derived from an EMBL/GenBank/DDBJ whole genome shotgun (WGS) entry which is preliminary data.</text>
</comment>
<gene>
    <name evidence="2" type="ORF">OEA41_001941</name>
</gene>
<accession>A0AAD9ZB34</accession>
<keyword evidence="1" id="KW-1133">Transmembrane helix</keyword>
<proteinExistence type="predicted"/>
<dbReference type="AlphaFoldDB" id="A0AAD9ZB34"/>
<dbReference type="EMBL" id="JASNWA010000006">
    <property type="protein sequence ID" value="KAK3174695.1"/>
    <property type="molecule type" value="Genomic_DNA"/>
</dbReference>
<protein>
    <submittedName>
        <fullName evidence="2">Uncharacterized protein</fullName>
    </submittedName>
</protein>
<evidence type="ECO:0000256" key="1">
    <source>
        <dbReference type="SAM" id="Phobius"/>
    </source>
</evidence>
<dbReference type="Proteomes" id="UP001276659">
    <property type="component" value="Unassembled WGS sequence"/>
</dbReference>
<evidence type="ECO:0000313" key="2">
    <source>
        <dbReference type="EMBL" id="KAK3174695.1"/>
    </source>
</evidence>
<keyword evidence="1" id="KW-0472">Membrane</keyword>
<keyword evidence="3" id="KW-1185">Reference proteome</keyword>
<sequence>MLVIDAASCGQDPSSAHDQAFAWDCDMAGYYADPSTNHSVTAIPGLDFTRSFHPKTRGFTAAKVFIHQALKDVYIDSDADASAANQASVDWDRSNDDPHNPLVLLQQTVSIESRDVRFKLRVGMDGATAAASIIGLAGAGVQIAIKLVILAMLISTAQDRVSSIDNGISITSGVLQQLGKLMSQKLGDNGSVSLVKAAWRPQEPRQRSARGFLWKLRKG</sequence>
<feature type="transmembrane region" description="Helical" evidence="1">
    <location>
        <begin position="127"/>
        <end position="154"/>
    </location>
</feature>